<evidence type="ECO:0000259" key="1">
    <source>
        <dbReference type="Pfam" id="PF13968"/>
    </source>
</evidence>
<gene>
    <name evidence="2" type="ORF">PIB30_059083</name>
</gene>
<name>A0ABU6TKQ6_9FABA</name>
<feature type="domain" description="DUF4220" evidence="1">
    <location>
        <begin position="12"/>
        <end position="117"/>
    </location>
</feature>
<keyword evidence="3" id="KW-1185">Reference proteome</keyword>
<organism evidence="2 3">
    <name type="scientific">Stylosanthes scabra</name>
    <dbReference type="NCBI Taxonomy" id="79078"/>
    <lineage>
        <taxon>Eukaryota</taxon>
        <taxon>Viridiplantae</taxon>
        <taxon>Streptophyta</taxon>
        <taxon>Embryophyta</taxon>
        <taxon>Tracheophyta</taxon>
        <taxon>Spermatophyta</taxon>
        <taxon>Magnoliopsida</taxon>
        <taxon>eudicotyledons</taxon>
        <taxon>Gunneridae</taxon>
        <taxon>Pentapetalae</taxon>
        <taxon>rosids</taxon>
        <taxon>fabids</taxon>
        <taxon>Fabales</taxon>
        <taxon>Fabaceae</taxon>
        <taxon>Papilionoideae</taxon>
        <taxon>50 kb inversion clade</taxon>
        <taxon>dalbergioids sensu lato</taxon>
        <taxon>Dalbergieae</taxon>
        <taxon>Pterocarpus clade</taxon>
        <taxon>Stylosanthes</taxon>
    </lineage>
</organism>
<dbReference type="Proteomes" id="UP001341840">
    <property type="component" value="Unassembled WGS sequence"/>
</dbReference>
<dbReference type="PANTHER" id="PTHR31325">
    <property type="entry name" value="OS01G0798800 PROTEIN-RELATED"/>
    <property type="match status" value="1"/>
</dbReference>
<protein>
    <recommendedName>
        <fullName evidence="1">DUF4220 domain-containing protein</fullName>
    </recommendedName>
</protein>
<dbReference type="Pfam" id="PF13968">
    <property type="entry name" value="DUF4220"/>
    <property type="match status" value="1"/>
</dbReference>
<dbReference type="InterPro" id="IPR025315">
    <property type="entry name" value="DUF4220"/>
</dbReference>
<comment type="caution">
    <text evidence="2">The sequence shown here is derived from an EMBL/GenBank/DDBJ whole genome shotgun (WGS) entry which is preliminary data.</text>
</comment>
<reference evidence="2 3" key="1">
    <citation type="journal article" date="2023" name="Plants (Basel)">
        <title>Bridging the Gap: Combining Genomics and Transcriptomics Approaches to Understand Stylosanthes scabra, an Orphan Legume from the Brazilian Caatinga.</title>
        <authorList>
            <person name="Ferreira-Neto J.R.C."/>
            <person name="da Silva M.D."/>
            <person name="Binneck E."/>
            <person name="de Melo N.F."/>
            <person name="da Silva R.H."/>
            <person name="de Melo A.L.T.M."/>
            <person name="Pandolfi V."/>
            <person name="Bustamante F.O."/>
            <person name="Brasileiro-Vidal A.C."/>
            <person name="Benko-Iseppon A.M."/>
        </authorList>
    </citation>
    <scope>NUCLEOTIDE SEQUENCE [LARGE SCALE GENOMIC DNA]</scope>
    <source>
        <tissue evidence="2">Leaves</tissue>
    </source>
</reference>
<proteinExistence type="predicted"/>
<evidence type="ECO:0000313" key="2">
    <source>
        <dbReference type="EMBL" id="MED6149084.1"/>
    </source>
</evidence>
<sequence length="136" mass="15283">MGPTSPPLPRRPDTITAYSMEDNQLWLRKLNTFGLQVFLAIYVFIRAWTTPNTALNVLAIPISISGSVKIGERIWCLRSASYQCFKESLFPEPDPGPNYARYMEAYMAGSQEGFIVKVESLIESPFLGHNQTHPAT</sequence>
<evidence type="ECO:0000313" key="3">
    <source>
        <dbReference type="Proteomes" id="UP001341840"/>
    </source>
</evidence>
<dbReference type="EMBL" id="JASCZI010091125">
    <property type="protein sequence ID" value="MED6149084.1"/>
    <property type="molecule type" value="Genomic_DNA"/>
</dbReference>
<accession>A0ABU6TKQ6</accession>